<keyword evidence="2" id="KW-1185">Reference proteome</keyword>
<accession>A0A1W1HCH2</accession>
<dbReference type="Proteomes" id="UP000191931">
    <property type="component" value="Unassembled WGS sequence"/>
</dbReference>
<sequence length="126" mass="14868">MKSEIKKDPEKFVNSHSYIETLVIHYKDKTSFFFKDKKDNSRYYQELFYNDLIEGIKTAGKSDGYYFALNANGTILYILLKDGIVFIFQCLRGTSVAQIKMEISDFVEGFQVQGKYRRFFSSIFDW</sequence>
<evidence type="ECO:0000313" key="2">
    <source>
        <dbReference type="Proteomes" id="UP000191931"/>
    </source>
</evidence>
<organism evidence="1 2">
    <name type="scientific">Desulfamplus magnetovallimortis</name>
    <dbReference type="NCBI Taxonomy" id="1246637"/>
    <lineage>
        <taxon>Bacteria</taxon>
        <taxon>Pseudomonadati</taxon>
        <taxon>Thermodesulfobacteriota</taxon>
        <taxon>Desulfobacteria</taxon>
        <taxon>Desulfobacterales</taxon>
        <taxon>Desulfobacteraceae</taxon>
        <taxon>Desulfamplus</taxon>
    </lineage>
</organism>
<dbReference type="EMBL" id="FWEV01000128">
    <property type="protein sequence ID" value="SLM30194.1"/>
    <property type="molecule type" value="Genomic_DNA"/>
</dbReference>
<proteinExistence type="predicted"/>
<evidence type="ECO:0000313" key="1">
    <source>
        <dbReference type="EMBL" id="SLM30194.1"/>
    </source>
</evidence>
<protein>
    <recommendedName>
        <fullName evidence="3">FUZ/MON1/HPS1 first Longin domain-containing protein</fullName>
    </recommendedName>
</protein>
<dbReference type="RefSeq" id="WP_080807812.1">
    <property type="nucleotide sequence ID" value="NZ_LT828558.1"/>
</dbReference>
<dbReference type="STRING" id="1246637.MTBBW1_2130089"/>
<dbReference type="AlphaFoldDB" id="A0A1W1HCH2"/>
<reference evidence="1 2" key="1">
    <citation type="submission" date="2017-03" db="EMBL/GenBank/DDBJ databases">
        <authorList>
            <person name="Afonso C.L."/>
            <person name="Miller P.J."/>
            <person name="Scott M.A."/>
            <person name="Spackman E."/>
            <person name="Goraichik I."/>
            <person name="Dimitrov K.M."/>
            <person name="Suarez D.L."/>
            <person name="Swayne D.E."/>
        </authorList>
    </citation>
    <scope>NUCLEOTIDE SEQUENCE [LARGE SCALE GENOMIC DNA]</scope>
    <source>
        <strain evidence="1">PRJEB14757</strain>
    </source>
</reference>
<gene>
    <name evidence="1" type="ORF">MTBBW1_2130089</name>
</gene>
<evidence type="ECO:0008006" key="3">
    <source>
        <dbReference type="Google" id="ProtNLM"/>
    </source>
</evidence>
<name>A0A1W1HCH2_9BACT</name>